<name>A0A5E4C739_MARMO</name>
<protein>
    <submittedName>
        <fullName evidence="6">Uncharacterized protein</fullName>
    </submittedName>
</protein>
<keyword evidence="2" id="KW-0479">Metal-binding</keyword>
<evidence type="ECO:0000256" key="4">
    <source>
        <dbReference type="ARBA" id="ARBA00023242"/>
    </source>
</evidence>
<proteinExistence type="predicted"/>
<keyword evidence="4" id="KW-0539">Nucleus</keyword>
<dbReference type="PANTHER" id="PTHR23337:SF6">
    <property type="entry name" value="MORC FAMILY CW-TYPE ZINC FINGER PROTEIN 1"/>
    <property type="match status" value="1"/>
</dbReference>
<dbReference type="Proteomes" id="UP000335636">
    <property type="component" value="Unassembled WGS sequence"/>
</dbReference>
<organism evidence="6 7">
    <name type="scientific">Marmota monax</name>
    <name type="common">Woodchuck</name>
    <dbReference type="NCBI Taxonomy" id="9995"/>
    <lineage>
        <taxon>Eukaryota</taxon>
        <taxon>Metazoa</taxon>
        <taxon>Chordata</taxon>
        <taxon>Craniata</taxon>
        <taxon>Vertebrata</taxon>
        <taxon>Euteleostomi</taxon>
        <taxon>Mammalia</taxon>
        <taxon>Eutheria</taxon>
        <taxon>Euarchontoglires</taxon>
        <taxon>Glires</taxon>
        <taxon>Rodentia</taxon>
        <taxon>Sciuromorpha</taxon>
        <taxon>Sciuridae</taxon>
        <taxon>Xerinae</taxon>
        <taxon>Marmotini</taxon>
        <taxon>Marmota</taxon>
    </lineage>
</organism>
<feature type="coiled-coil region" evidence="5">
    <location>
        <begin position="35"/>
        <end position="62"/>
    </location>
</feature>
<keyword evidence="3 5" id="KW-0175">Coiled coil</keyword>
<accession>A0A5E4C739</accession>
<comment type="caution">
    <text evidence="6">The sequence shown here is derived from an EMBL/GenBank/DDBJ whole genome shotgun (WGS) entry which is preliminary data.</text>
</comment>
<dbReference type="AlphaFoldDB" id="A0A5E4C739"/>
<evidence type="ECO:0000256" key="2">
    <source>
        <dbReference type="ARBA" id="ARBA00022723"/>
    </source>
</evidence>
<evidence type="ECO:0000313" key="7">
    <source>
        <dbReference type="Proteomes" id="UP000335636"/>
    </source>
</evidence>
<reference evidence="6" key="1">
    <citation type="submission" date="2019-04" db="EMBL/GenBank/DDBJ databases">
        <authorList>
            <person name="Alioto T."/>
            <person name="Alioto T."/>
        </authorList>
    </citation>
    <scope>NUCLEOTIDE SEQUENCE [LARGE SCALE GENOMIC DNA]</scope>
</reference>
<evidence type="ECO:0000256" key="3">
    <source>
        <dbReference type="ARBA" id="ARBA00023054"/>
    </source>
</evidence>
<evidence type="ECO:0000313" key="6">
    <source>
        <dbReference type="EMBL" id="VTJ77753.1"/>
    </source>
</evidence>
<comment type="subcellular location">
    <subcellularLocation>
        <location evidence="1">Nucleus</location>
    </subcellularLocation>
</comment>
<gene>
    <name evidence="6" type="ORF">MONAX_5E034532</name>
</gene>
<dbReference type="EMBL" id="CABDUW010000995">
    <property type="protein sequence ID" value="VTJ77753.1"/>
    <property type="molecule type" value="Genomic_DNA"/>
</dbReference>
<dbReference type="GO" id="GO:0046872">
    <property type="term" value="F:metal ion binding"/>
    <property type="evidence" value="ECO:0007669"/>
    <property type="project" value="UniProtKB-KW"/>
</dbReference>
<keyword evidence="7" id="KW-1185">Reference proteome</keyword>
<evidence type="ECO:0000256" key="5">
    <source>
        <dbReference type="SAM" id="Coils"/>
    </source>
</evidence>
<evidence type="ECO:0000256" key="1">
    <source>
        <dbReference type="ARBA" id="ARBA00004123"/>
    </source>
</evidence>
<sequence length="113" mass="12909">IQNVYMVQYEKKIKRKMQCIIHDANRRGILNEISLGHCEQKRKTTEDKLKNLRVKLAMLLQTLQLGGPADDLEQIDVYLEALLKEDDLLSRPLKQSVAGHGLPLESNGRTSQN</sequence>
<feature type="non-terminal residue" evidence="6">
    <location>
        <position position="1"/>
    </location>
</feature>
<dbReference type="PANTHER" id="PTHR23337">
    <property type="entry name" value="ZINC FINGER CW-TYPE COILED-COIL DOMAIN PROTEIN 1"/>
    <property type="match status" value="1"/>
</dbReference>
<dbReference type="GO" id="GO:0005634">
    <property type="term" value="C:nucleus"/>
    <property type="evidence" value="ECO:0007669"/>
    <property type="project" value="UniProtKB-SubCell"/>
</dbReference>